<name>A0A328AAP7_9STAP</name>
<dbReference type="Gene3D" id="1.10.150.130">
    <property type="match status" value="1"/>
</dbReference>
<evidence type="ECO:0000259" key="7">
    <source>
        <dbReference type="PROSITE" id="PS51900"/>
    </source>
</evidence>
<dbReference type="Gene3D" id="1.10.443.10">
    <property type="entry name" value="Intergrase catalytic core"/>
    <property type="match status" value="1"/>
</dbReference>
<dbReference type="PROSITE" id="PS51898">
    <property type="entry name" value="TYR_RECOMBINASE"/>
    <property type="match status" value="1"/>
</dbReference>
<evidence type="ECO:0000313" key="8">
    <source>
        <dbReference type="EMBL" id="RAK50168.1"/>
    </source>
</evidence>
<dbReference type="InterPro" id="IPR044068">
    <property type="entry name" value="CB"/>
</dbReference>
<evidence type="ECO:0000256" key="5">
    <source>
        <dbReference type="PROSITE-ProRule" id="PRU01248"/>
    </source>
</evidence>
<gene>
    <name evidence="8" type="ORF">BHX94_01510</name>
</gene>
<dbReference type="SUPFAM" id="SSF56349">
    <property type="entry name" value="DNA breaking-rejoining enzymes"/>
    <property type="match status" value="1"/>
</dbReference>
<dbReference type="InterPro" id="IPR010998">
    <property type="entry name" value="Integrase_recombinase_N"/>
</dbReference>
<evidence type="ECO:0000256" key="2">
    <source>
        <dbReference type="ARBA" id="ARBA00022908"/>
    </source>
</evidence>
<dbReference type="Pfam" id="PF14659">
    <property type="entry name" value="Phage_int_SAM_3"/>
    <property type="match status" value="1"/>
</dbReference>
<dbReference type="GO" id="GO:0015074">
    <property type="term" value="P:DNA integration"/>
    <property type="evidence" value="ECO:0007669"/>
    <property type="project" value="UniProtKB-KW"/>
</dbReference>
<dbReference type="GO" id="GO:0003677">
    <property type="term" value="F:DNA binding"/>
    <property type="evidence" value="ECO:0007669"/>
    <property type="project" value="UniProtKB-UniRule"/>
</dbReference>
<feature type="domain" description="Core-binding (CB)" evidence="7">
    <location>
        <begin position="55"/>
        <end position="137"/>
    </location>
</feature>
<evidence type="ECO:0000256" key="1">
    <source>
        <dbReference type="ARBA" id="ARBA00008857"/>
    </source>
</evidence>
<keyword evidence="2" id="KW-0229">DNA integration</keyword>
<comment type="caution">
    <text evidence="8">The sequence shown here is derived from an EMBL/GenBank/DDBJ whole genome shotgun (WGS) entry which is preliminary data.</text>
</comment>
<dbReference type="EMBL" id="PZJG01000001">
    <property type="protein sequence ID" value="RAK50168.1"/>
    <property type="molecule type" value="Genomic_DNA"/>
</dbReference>
<dbReference type="Pfam" id="PF00589">
    <property type="entry name" value="Phage_integrase"/>
    <property type="match status" value="1"/>
</dbReference>
<dbReference type="InterPro" id="IPR002104">
    <property type="entry name" value="Integrase_catalytic"/>
</dbReference>
<dbReference type="PANTHER" id="PTHR30349:SF64">
    <property type="entry name" value="PROPHAGE INTEGRASE INTD-RELATED"/>
    <property type="match status" value="1"/>
</dbReference>
<dbReference type="GO" id="GO:0006310">
    <property type="term" value="P:DNA recombination"/>
    <property type="evidence" value="ECO:0007669"/>
    <property type="project" value="UniProtKB-KW"/>
</dbReference>
<dbReference type="AlphaFoldDB" id="A0A328AAP7"/>
<evidence type="ECO:0000313" key="9">
    <source>
        <dbReference type="Proteomes" id="UP000249579"/>
    </source>
</evidence>
<dbReference type="InterPro" id="IPR013762">
    <property type="entry name" value="Integrase-like_cat_sf"/>
</dbReference>
<keyword evidence="4" id="KW-0233">DNA recombination</keyword>
<accession>A0A328AAP7</accession>
<feature type="domain" description="Tyr recombinase" evidence="6">
    <location>
        <begin position="164"/>
        <end position="336"/>
    </location>
</feature>
<dbReference type="OrthoDB" id="9803188at2"/>
<sequence>MKIRKTKNKSTYELQFVHEGKRYRKYGFKSQAEAKRKYNELILELDKGLNVAADYTLYEYFKLWCETYKEPVVSKKTYVSYSTIINILENHKIGRMKLKKITRSQYQEFINEYAKTHAKASIRKLNGKIKACLDNAVFEGLMTKNIIHQITYSPGTKDVSEDNKFMQLKAYEDYKKQLMKSDADSSLFLFIMHITGCRYSGVRYLKYEYLNEKDNTIFIDERKTDLSPRRLTIPSKDMKYILSIINSKPRQIDGFPFKITNNAVNKQSKRICKQLGIQEYTSHALRHTHCSYLYAKGLSIEYISKRLGHASVSTTREIYQHMFNDTFVDEDEKAMNVLQAI</sequence>
<protein>
    <submittedName>
        <fullName evidence="8">Site-specific integrase</fullName>
    </submittedName>
</protein>
<comment type="similarity">
    <text evidence="1">Belongs to the 'phage' integrase family.</text>
</comment>
<evidence type="ECO:0000256" key="3">
    <source>
        <dbReference type="ARBA" id="ARBA00023125"/>
    </source>
</evidence>
<dbReference type="InterPro" id="IPR011010">
    <property type="entry name" value="DNA_brk_join_enz"/>
</dbReference>
<dbReference type="RefSeq" id="WP_111744716.1">
    <property type="nucleotide sequence ID" value="NZ_JBHSQY010000001.1"/>
</dbReference>
<proteinExistence type="inferred from homology"/>
<reference evidence="8 9" key="1">
    <citation type="journal article" date="2018" name="Front. Microbiol.">
        <title>Description and Comparative Genomics of Macrococcus caseolyticus subsp. hominis subsp. nov., Macrococcus goetzii sp. nov., Macrococcus epidermidis sp. nov., and Macrococcus bohemicus sp. nov., Novel Macrococci From Human Clinical Material With Virulence Potential and Suspected Uptake of Foreign DNA by Natural Transformation.</title>
        <authorList>
            <person name="Maslanova I."/>
            <person name="Wertheimer Z."/>
            <person name="Sedlacek I."/>
            <person name="Svec P."/>
            <person name="Indrakova A."/>
            <person name="Kovarovic V."/>
            <person name="Schumann P."/>
            <person name="Sproer C."/>
            <person name="Kralova S."/>
            <person name="Sedo O."/>
            <person name="Kristofova L."/>
            <person name="Vrbovska V."/>
            <person name="Fuzik T."/>
            <person name="Petras P."/>
            <person name="Zdrahal Z."/>
            <person name="Ruzickova V."/>
            <person name="Doskar J."/>
            <person name="Pantucek R."/>
        </authorList>
    </citation>
    <scope>NUCLEOTIDE SEQUENCE [LARGE SCALE GENOMIC DNA]</scope>
    <source>
        <strain evidence="8 9">03/115</strain>
    </source>
</reference>
<evidence type="ECO:0000259" key="6">
    <source>
        <dbReference type="PROSITE" id="PS51898"/>
    </source>
</evidence>
<dbReference type="InterPro" id="IPR050090">
    <property type="entry name" value="Tyrosine_recombinase_XerCD"/>
</dbReference>
<keyword evidence="3 5" id="KW-0238">DNA-binding</keyword>
<dbReference type="Proteomes" id="UP000249579">
    <property type="component" value="Unassembled WGS sequence"/>
</dbReference>
<dbReference type="InterPro" id="IPR004107">
    <property type="entry name" value="Integrase_SAM-like_N"/>
</dbReference>
<organism evidence="8 9">
    <name type="scientific">Macrococcoides bohemicum</name>
    <dbReference type="NCBI Taxonomy" id="1903056"/>
    <lineage>
        <taxon>Bacteria</taxon>
        <taxon>Bacillati</taxon>
        <taxon>Bacillota</taxon>
        <taxon>Bacilli</taxon>
        <taxon>Bacillales</taxon>
        <taxon>Staphylococcaceae</taxon>
        <taxon>Macrococcoides</taxon>
    </lineage>
</organism>
<dbReference type="PANTHER" id="PTHR30349">
    <property type="entry name" value="PHAGE INTEGRASE-RELATED"/>
    <property type="match status" value="1"/>
</dbReference>
<dbReference type="PROSITE" id="PS51900">
    <property type="entry name" value="CB"/>
    <property type="match status" value="1"/>
</dbReference>
<evidence type="ECO:0000256" key="4">
    <source>
        <dbReference type="ARBA" id="ARBA00023172"/>
    </source>
</evidence>
<dbReference type="CDD" id="cd01189">
    <property type="entry name" value="INT_ICEBs1_C_like"/>
    <property type="match status" value="1"/>
</dbReference>